<gene>
    <name evidence="2" type="ORF">PCOR1329_LOCUS23556</name>
</gene>
<feature type="signal peptide" evidence="1">
    <location>
        <begin position="1"/>
        <end position="23"/>
    </location>
</feature>
<accession>A0ABN9RX95</accession>
<sequence>MSLNVLSLLQMVSLPRSWLVTTGSVTTGSEAFAPPVLQGARAPAAPGRLGCRAASCGSAARAAGLSPWRARGRPAPGAASSLAAGFGRSWDEIQFDGVDELEEEEEEPEPESNLSTSLVVQEPGAGLLQLQELWDEFLKTGEERELHEWDMVRLHKALQRDVASCPHVDTAAWVIHALEELEYEDDVTVEAYTQVLIDRSDELQAQSTLDAVISLGNLFWSDTDVLNALCLAVRRQLSDFTTEEVIRLSNSLVRMGGIDNTRNAGLFFEVQKRVNLPHVKEFLLEALNRDGRYYQEASEEVNQIMRALPPMPNKKLKDRLENYLEDEIAQARRASNDAARMFQERQAHKLEHFQEDLKAIKQAQEKRRLQEARDPDG</sequence>
<feature type="chain" id="PRO_5046845694" evidence="1">
    <location>
        <begin position="24"/>
        <end position="377"/>
    </location>
</feature>
<protein>
    <submittedName>
        <fullName evidence="2">Uncharacterized protein</fullName>
    </submittedName>
</protein>
<evidence type="ECO:0000313" key="3">
    <source>
        <dbReference type="Proteomes" id="UP001189429"/>
    </source>
</evidence>
<evidence type="ECO:0000313" key="2">
    <source>
        <dbReference type="EMBL" id="CAK0822565.1"/>
    </source>
</evidence>
<proteinExistence type="predicted"/>
<name>A0ABN9RX95_9DINO</name>
<reference evidence="2" key="1">
    <citation type="submission" date="2023-10" db="EMBL/GenBank/DDBJ databases">
        <authorList>
            <person name="Chen Y."/>
            <person name="Shah S."/>
            <person name="Dougan E. K."/>
            <person name="Thang M."/>
            <person name="Chan C."/>
        </authorList>
    </citation>
    <scope>NUCLEOTIDE SEQUENCE [LARGE SCALE GENOMIC DNA]</scope>
</reference>
<keyword evidence="3" id="KW-1185">Reference proteome</keyword>
<dbReference type="EMBL" id="CAUYUJ010008002">
    <property type="protein sequence ID" value="CAK0822565.1"/>
    <property type="molecule type" value="Genomic_DNA"/>
</dbReference>
<keyword evidence="1" id="KW-0732">Signal</keyword>
<comment type="caution">
    <text evidence="2">The sequence shown here is derived from an EMBL/GenBank/DDBJ whole genome shotgun (WGS) entry which is preliminary data.</text>
</comment>
<dbReference type="Proteomes" id="UP001189429">
    <property type="component" value="Unassembled WGS sequence"/>
</dbReference>
<evidence type="ECO:0000256" key="1">
    <source>
        <dbReference type="SAM" id="SignalP"/>
    </source>
</evidence>
<organism evidence="2 3">
    <name type="scientific">Prorocentrum cordatum</name>
    <dbReference type="NCBI Taxonomy" id="2364126"/>
    <lineage>
        <taxon>Eukaryota</taxon>
        <taxon>Sar</taxon>
        <taxon>Alveolata</taxon>
        <taxon>Dinophyceae</taxon>
        <taxon>Prorocentrales</taxon>
        <taxon>Prorocentraceae</taxon>
        <taxon>Prorocentrum</taxon>
    </lineage>
</organism>